<organism evidence="1 2">
    <name type="scientific">Ambrosiozyma monospora</name>
    <name type="common">Yeast</name>
    <name type="synonym">Endomycopsis monosporus</name>
    <dbReference type="NCBI Taxonomy" id="43982"/>
    <lineage>
        <taxon>Eukaryota</taxon>
        <taxon>Fungi</taxon>
        <taxon>Dikarya</taxon>
        <taxon>Ascomycota</taxon>
        <taxon>Saccharomycotina</taxon>
        <taxon>Pichiomycetes</taxon>
        <taxon>Pichiales</taxon>
        <taxon>Pichiaceae</taxon>
        <taxon>Ambrosiozyma</taxon>
    </lineage>
</organism>
<reference evidence="1" key="1">
    <citation type="submission" date="2023-04" db="EMBL/GenBank/DDBJ databases">
        <title>Ambrosiozyma monospora NBRC 10751.</title>
        <authorList>
            <person name="Ichikawa N."/>
            <person name="Sato H."/>
            <person name="Tonouchi N."/>
        </authorList>
    </citation>
    <scope>NUCLEOTIDE SEQUENCE</scope>
    <source>
        <strain evidence="1">NBRC 10751</strain>
    </source>
</reference>
<protein>
    <submittedName>
        <fullName evidence="1">Unnamed protein product</fullName>
    </submittedName>
</protein>
<keyword evidence="2" id="KW-1185">Reference proteome</keyword>
<name>A0ACB5TWA8_AMBMO</name>
<accession>A0ACB5TWA8</accession>
<evidence type="ECO:0000313" key="2">
    <source>
        <dbReference type="Proteomes" id="UP001165064"/>
    </source>
</evidence>
<evidence type="ECO:0000313" key="1">
    <source>
        <dbReference type="EMBL" id="GME96501.1"/>
    </source>
</evidence>
<sequence length="307" mass="34647">MKPDQDPDLVNILRSMNRLSRRMMSTIKDDEAVDPEKEIIEELEIKDLEDIEDVEYNELKYTQRSNLSSGIIPNDLITQAKGYTPSPLNPNSQQQQQQQQQTNGNGTNSYDTFIPQFTHELTIKLDLSKLYQDKKPNQEAYKEINQLLKKTANQSSQSWTASNTAAKLSSGKAPPSAVDPSSPTTTPMPTANSDTIEEPETPLKTDKLEPLRITHSTSIEFLKHFWLHYNSISSSSISNNPKFKSELISLKKLYFSVKKCKTRIESHLEVLDPVEDKAERDAAQEMCVPLLKSIDAALKSYEDAIVG</sequence>
<dbReference type="EMBL" id="BSXS01009770">
    <property type="protein sequence ID" value="GME96501.1"/>
    <property type="molecule type" value="Genomic_DNA"/>
</dbReference>
<dbReference type="Proteomes" id="UP001165064">
    <property type="component" value="Unassembled WGS sequence"/>
</dbReference>
<proteinExistence type="predicted"/>
<comment type="caution">
    <text evidence="1">The sequence shown here is derived from an EMBL/GenBank/DDBJ whole genome shotgun (WGS) entry which is preliminary data.</text>
</comment>
<gene>
    <name evidence="1" type="ORF">Amon02_001000200</name>
</gene>